<name>K6V4V8_9MICO</name>
<dbReference type="AlphaFoldDB" id="K6V4V8"/>
<sequence>MTDTEKTAPGGISDVYADLELLDLETRSLLQSVAGLTEADLAGPSRRSGCTRGQVVSQLARDAEVLVRLVVWARTGVRTVRDPSEQIGQGDDGNGVSWSTAEQEIDLVEACDLLGDALGALTLPLASPVLELVDGPVSAQDLPRMRLQEVVLSHADLGCGWELASAHPLAVADLLAAAVSRLGAAPRSAGFTVVSDEGDRFVVGDGSRTVRGPADALLAWLSWGVVAGIRCDDGLPVPETP</sequence>
<dbReference type="RefSeq" id="WP_006501965.1">
    <property type="nucleotide sequence ID" value="NZ_BAGZ01000005.1"/>
</dbReference>
<dbReference type="STRING" id="100225.SAMN05421595_1028"/>
<dbReference type="eggNOG" id="ENOG5032TZR">
    <property type="taxonomic scope" value="Bacteria"/>
</dbReference>
<keyword evidence="3" id="KW-1185">Reference proteome</keyword>
<proteinExistence type="predicted"/>
<organism evidence="2 3">
    <name type="scientific">Austwickia chelonae NBRC 105200</name>
    <dbReference type="NCBI Taxonomy" id="1184607"/>
    <lineage>
        <taxon>Bacteria</taxon>
        <taxon>Bacillati</taxon>
        <taxon>Actinomycetota</taxon>
        <taxon>Actinomycetes</taxon>
        <taxon>Micrococcales</taxon>
        <taxon>Dermatophilaceae</taxon>
        <taxon>Austwickia</taxon>
    </lineage>
</organism>
<dbReference type="EMBL" id="BAGZ01000005">
    <property type="protein sequence ID" value="GAB77213.1"/>
    <property type="molecule type" value="Genomic_DNA"/>
</dbReference>
<dbReference type="Gene3D" id="1.20.120.450">
    <property type="entry name" value="dinb family like domain"/>
    <property type="match status" value="1"/>
</dbReference>
<evidence type="ECO:0000313" key="2">
    <source>
        <dbReference type="EMBL" id="GAB77213.1"/>
    </source>
</evidence>
<feature type="domain" description="Mycothiol-dependent maleylpyruvate isomerase metal-binding" evidence="1">
    <location>
        <begin position="23"/>
        <end position="157"/>
    </location>
</feature>
<dbReference type="InterPro" id="IPR024344">
    <property type="entry name" value="MDMPI_metal-binding"/>
</dbReference>
<comment type="caution">
    <text evidence="2">The sequence shown here is derived from an EMBL/GenBank/DDBJ whole genome shotgun (WGS) entry which is preliminary data.</text>
</comment>
<protein>
    <recommendedName>
        <fullName evidence="1">Mycothiol-dependent maleylpyruvate isomerase metal-binding domain-containing protein</fullName>
    </recommendedName>
</protein>
<gene>
    <name evidence="2" type="ORF">AUCHE_05_01180</name>
</gene>
<evidence type="ECO:0000259" key="1">
    <source>
        <dbReference type="Pfam" id="PF11716"/>
    </source>
</evidence>
<dbReference type="Pfam" id="PF11716">
    <property type="entry name" value="MDMPI_N"/>
    <property type="match status" value="1"/>
</dbReference>
<evidence type="ECO:0000313" key="3">
    <source>
        <dbReference type="Proteomes" id="UP000008495"/>
    </source>
</evidence>
<dbReference type="SUPFAM" id="SSF109854">
    <property type="entry name" value="DinB/YfiT-like putative metalloenzymes"/>
    <property type="match status" value="1"/>
</dbReference>
<dbReference type="GO" id="GO:0046872">
    <property type="term" value="F:metal ion binding"/>
    <property type="evidence" value="ECO:0007669"/>
    <property type="project" value="InterPro"/>
</dbReference>
<accession>K6V4V8</accession>
<reference evidence="2 3" key="1">
    <citation type="submission" date="2012-08" db="EMBL/GenBank/DDBJ databases">
        <title>Whole genome shotgun sequence of Austwickia chelonae NBRC 105200.</title>
        <authorList>
            <person name="Yoshida I."/>
            <person name="Hosoyama A."/>
            <person name="Tsuchikane K."/>
            <person name="Katsumata H."/>
            <person name="Ando Y."/>
            <person name="Ohji S."/>
            <person name="Hamada M."/>
            <person name="Tamura T."/>
            <person name="Yamazoe A."/>
            <person name="Yamazaki S."/>
            <person name="Fujita N."/>
        </authorList>
    </citation>
    <scope>NUCLEOTIDE SEQUENCE [LARGE SCALE GENOMIC DNA]</scope>
    <source>
        <strain evidence="2 3">NBRC 105200</strain>
    </source>
</reference>
<dbReference type="InterPro" id="IPR034660">
    <property type="entry name" value="DinB/YfiT-like"/>
</dbReference>
<dbReference type="Proteomes" id="UP000008495">
    <property type="component" value="Unassembled WGS sequence"/>
</dbReference>